<proteinExistence type="predicted"/>
<protein>
    <recommendedName>
        <fullName evidence="2">AsmA-like C-terminal domain-containing protein</fullName>
    </recommendedName>
</protein>
<evidence type="ECO:0000313" key="1">
    <source>
        <dbReference type="EMBL" id="SVA36105.1"/>
    </source>
</evidence>
<reference evidence="1" key="1">
    <citation type="submission" date="2018-05" db="EMBL/GenBank/DDBJ databases">
        <authorList>
            <person name="Lanie J.A."/>
            <person name="Ng W.-L."/>
            <person name="Kazmierczak K.M."/>
            <person name="Andrzejewski T.M."/>
            <person name="Davidsen T.M."/>
            <person name="Wayne K.J."/>
            <person name="Tettelin H."/>
            <person name="Glass J.I."/>
            <person name="Rusch D."/>
            <person name="Podicherti R."/>
            <person name="Tsui H.-C.T."/>
            <person name="Winkler M.E."/>
        </authorList>
    </citation>
    <scope>NUCLEOTIDE SEQUENCE</scope>
</reference>
<evidence type="ECO:0008006" key="2">
    <source>
        <dbReference type="Google" id="ProtNLM"/>
    </source>
</evidence>
<name>A0A381V6V4_9ZZZZ</name>
<dbReference type="AlphaFoldDB" id="A0A381V6V4"/>
<gene>
    <name evidence="1" type="ORF">METZ01_LOCUS88959</name>
</gene>
<dbReference type="EMBL" id="UINC01008015">
    <property type="protein sequence ID" value="SVA36105.1"/>
    <property type="molecule type" value="Genomic_DNA"/>
</dbReference>
<sequence length="359" mass="40249">MKKLFIIFLSCIIIGAIIIFAVRDRFSIESIISNIESQTGLDIQLNDDSKYVFYPSINFNNENVTISKKNIELIIKKSKINVSKSYWPTSSINLNLTTSAINYQGIEIRNAFIDASYQNNILTINNFTGNIIEGDVDLNGKIEFNEQQAFNIKGNFNNIALNTLLQKSQIAKWDRVKIKLSSTNLSLSGIINDKNPLLVLKGTIPITGLLYLTTTEEERFGATFLSLLVEKIPSISSISKAVNFIVVNYSNIPTSLNGVLQIKDGLILSDEILIQNNSDKSAFNGFYNFIKNEIDGTIHFFEKNDVVVTAQLKGKIENPEILVGGKIFSENEEQPFQDIKKLFDEGINSLVDKLLNIDE</sequence>
<accession>A0A381V6V4</accession>
<organism evidence="1">
    <name type="scientific">marine metagenome</name>
    <dbReference type="NCBI Taxonomy" id="408172"/>
    <lineage>
        <taxon>unclassified sequences</taxon>
        <taxon>metagenomes</taxon>
        <taxon>ecological metagenomes</taxon>
    </lineage>
</organism>